<dbReference type="GO" id="GO:0005886">
    <property type="term" value="C:plasma membrane"/>
    <property type="evidence" value="ECO:0007669"/>
    <property type="project" value="TreeGrafter"/>
</dbReference>
<dbReference type="OrthoDB" id="5877963at2759"/>
<evidence type="ECO:0000313" key="8">
    <source>
        <dbReference type="EMBL" id="GFG37785.1"/>
    </source>
</evidence>
<dbReference type="InterPro" id="IPR001991">
    <property type="entry name" value="Na-dicarboxylate_symporter"/>
</dbReference>
<accession>A0A6L2Q4S0</accession>
<feature type="transmembrane region" description="Helical" evidence="7">
    <location>
        <begin position="113"/>
        <end position="135"/>
    </location>
</feature>
<dbReference type="GO" id="GO:0005313">
    <property type="term" value="F:L-glutamate transmembrane transporter activity"/>
    <property type="evidence" value="ECO:0007669"/>
    <property type="project" value="TreeGrafter"/>
</dbReference>
<sequence>MAVGEDEDKQEVFQSHVTDMDTPARSKVGLVLQWVRTNLLLALTIGGVVVGVIIGFLGRLARFSDESIMLVSFPGEILMRLLKMFILPLIISSLVAGMAQLDARSSGRMGSRALLYYITTTILAAIVGIFMVLVIHPGDPSIKTHVEGGSTDTKVSTLDAILDII</sequence>
<keyword evidence="7" id="KW-0769">Symport</keyword>
<evidence type="ECO:0000256" key="4">
    <source>
        <dbReference type="ARBA" id="ARBA00022692"/>
    </source>
</evidence>
<proteinExistence type="inferred from homology"/>
<evidence type="ECO:0000256" key="6">
    <source>
        <dbReference type="ARBA" id="ARBA00023136"/>
    </source>
</evidence>
<dbReference type="SUPFAM" id="SSF118215">
    <property type="entry name" value="Proton glutamate symport protein"/>
    <property type="match status" value="1"/>
</dbReference>
<evidence type="ECO:0000256" key="3">
    <source>
        <dbReference type="ARBA" id="ARBA00022448"/>
    </source>
</evidence>
<feature type="transmembrane region" description="Helical" evidence="7">
    <location>
        <begin position="81"/>
        <end position="101"/>
    </location>
</feature>
<dbReference type="Pfam" id="PF00375">
    <property type="entry name" value="SDF"/>
    <property type="match status" value="1"/>
</dbReference>
<comment type="subcellular location">
    <subcellularLocation>
        <location evidence="1 7">Membrane</location>
        <topology evidence="1 7">Multi-pass membrane protein</topology>
    </subcellularLocation>
</comment>
<protein>
    <recommendedName>
        <fullName evidence="7">Amino acid transporter</fullName>
    </recommendedName>
</protein>
<dbReference type="Proteomes" id="UP000502823">
    <property type="component" value="Unassembled WGS sequence"/>
</dbReference>
<dbReference type="GO" id="GO:0015501">
    <property type="term" value="F:glutamate:sodium symporter activity"/>
    <property type="evidence" value="ECO:0007669"/>
    <property type="project" value="TreeGrafter"/>
</dbReference>
<comment type="caution">
    <text evidence="8">The sequence shown here is derived from an EMBL/GenBank/DDBJ whole genome shotgun (WGS) entry which is preliminary data.</text>
</comment>
<dbReference type="EMBL" id="BLKM01012891">
    <property type="protein sequence ID" value="GFG37785.1"/>
    <property type="molecule type" value="Genomic_DNA"/>
</dbReference>
<gene>
    <name evidence="8" type="ORF">Cfor_08706</name>
</gene>
<feature type="non-terminal residue" evidence="8">
    <location>
        <position position="165"/>
    </location>
</feature>
<evidence type="ECO:0000313" key="9">
    <source>
        <dbReference type="Proteomes" id="UP000502823"/>
    </source>
</evidence>
<keyword evidence="4 7" id="KW-0812">Transmembrane</keyword>
<keyword evidence="6 7" id="KW-0472">Membrane</keyword>
<keyword evidence="3 7" id="KW-0813">Transport</keyword>
<dbReference type="InterPro" id="IPR050746">
    <property type="entry name" value="DAACS"/>
</dbReference>
<dbReference type="AlphaFoldDB" id="A0A6L2Q4S0"/>
<feature type="transmembrane region" description="Helical" evidence="7">
    <location>
        <begin position="39"/>
        <end position="60"/>
    </location>
</feature>
<organism evidence="8 9">
    <name type="scientific">Coptotermes formosanus</name>
    <name type="common">Formosan subterranean termite</name>
    <dbReference type="NCBI Taxonomy" id="36987"/>
    <lineage>
        <taxon>Eukaryota</taxon>
        <taxon>Metazoa</taxon>
        <taxon>Ecdysozoa</taxon>
        <taxon>Arthropoda</taxon>
        <taxon>Hexapoda</taxon>
        <taxon>Insecta</taxon>
        <taxon>Pterygota</taxon>
        <taxon>Neoptera</taxon>
        <taxon>Polyneoptera</taxon>
        <taxon>Dictyoptera</taxon>
        <taxon>Blattodea</taxon>
        <taxon>Blattoidea</taxon>
        <taxon>Termitoidae</taxon>
        <taxon>Rhinotermitidae</taxon>
        <taxon>Coptotermes</taxon>
    </lineage>
</organism>
<dbReference type="PRINTS" id="PR00173">
    <property type="entry name" value="EDTRNSPORT"/>
</dbReference>
<dbReference type="InterPro" id="IPR036458">
    <property type="entry name" value="Na:dicarbo_symporter_sf"/>
</dbReference>
<comment type="similarity">
    <text evidence="2 7">Belongs to the dicarboxylate/amino acid:cation symporter (DAACS) (TC 2.A.23) family.</text>
</comment>
<reference evidence="9" key="1">
    <citation type="submission" date="2020-01" db="EMBL/GenBank/DDBJ databases">
        <title>Draft genome sequence of the Termite Coptotermes fromosanus.</title>
        <authorList>
            <person name="Itakura S."/>
            <person name="Yosikawa Y."/>
            <person name="Umezawa K."/>
        </authorList>
    </citation>
    <scope>NUCLEOTIDE SEQUENCE [LARGE SCALE GENOMIC DNA]</scope>
</reference>
<evidence type="ECO:0000256" key="1">
    <source>
        <dbReference type="ARBA" id="ARBA00004141"/>
    </source>
</evidence>
<dbReference type="PANTHER" id="PTHR11958:SF99">
    <property type="entry name" value="SODIUM-DEPENDENT EXCITATORY AMINO ACID TRANSPORTER GLT-6-RELATED"/>
    <property type="match status" value="1"/>
</dbReference>
<keyword evidence="5 7" id="KW-1133">Transmembrane helix</keyword>
<name>A0A6L2Q4S0_COPFO</name>
<evidence type="ECO:0000256" key="7">
    <source>
        <dbReference type="RuleBase" id="RU361216"/>
    </source>
</evidence>
<dbReference type="Gene3D" id="1.10.3860.10">
    <property type="entry name" value="Sodium:dicarboxylate symporter"/>
    <property type="match status" value="1"/>
</dbReference>
<evidence type="ECO:0000256" key="2">
    <source>
        <dbReference type="ARBA" id="ARBA00006148"/>
    </source>
</evidence>
<keyword evidence="9" id="KW-1185">Reference proteome</keyword>
<evidence type="ECO:0000256" key="5">
    <source>
        <dbReference type="ARBA" id="ARBA00022989"/>
    </source>
</evidence>
<dbReference type="PANTHER" id="PTHR11958">
    <property type="entry name" value="SODIUM/DICARBOXYLATE SYMPORTER-RELATED"/>
    <property type="match status" value="1"/>
</dbReference>
<comment type="caution">
    <text evidence="7">Lacks conserved residue(s) required for the propagation of feature annotation.</text>
</comment>
<dbReference type="GO" id="GO:0015175">
    <property type="term" value="F:neutral L-amino acid transmembrane transporter activity"/>
    <property type="evidence" value="ECO:0007669"/>
    <property type="project" value="TreeGrafter"/>
</dbReference>
<dbReference type="InParanoid" id="A0A6L2Q4S0"/>